<dbReference type="InterPro" id="IPR036412">
    <property type="entry name" value="HAD-like_sf"/>
</dbReference>
<keyword evidence="8 10" id="KW-0460">Magnesium</keyword>
<comment type="pathway">
    <text evidence="3 10">Organic acid metabolism; glycolate biosynthesis; glycolate from 2-phosphoglycolate: step 1/1.</text>
</comment>
<evidence type="ECO:0000256" key="6">
    <source>
        <dbReference type="ARBA" id="ARBA00022723"/>
    </source>
</evidence>
<dbReference type="SFLD" id="SFLDG01129">
    <property type="entry name" value="C1.5:_HAD__Beta-PGM__Phosphata"/>
    <property type="match status" value="1"/>
</dbReference>
<evidence type="ECO:0000313" key="11">
    <source>
        <dbReference type="EMBL" id="MDQ7251097.1"/>
    </source>
</evidence>
<feature type="binding site" evidence="10">
    <location>
        <position position="179"/>
    </location>
    <ligand>
        <name>Mg(2+)</name>
        <dbReference type="ChEBI" id="CHEBI:18420"/>
    </ligand>
</feature>
<comment type="caution">
    <text evidence="11">The sequence shown here is derived from an EMBL/GenBank/DDBJ whole genome shotgun (WGS) entry which is preliminary data.</text>
</comment>
<sequence>MTVQYPPAVSHGTIIFDLDGTLVDSAPDLADALDTLLLEQQLAPLGLDVARRLIGHGITNLVRRGLELRGVALQPEDLASHSGRFLELYSANLSRKTRPYPGVAAALAQLHAEGWRLGVCTNKLERYARQILSDLDLIRYFDVVAGPDTFGVSKPDPVHLMRAVESLHGTVARSIVVGDSEVDVATAKAAGIPIVAVSYGYSRTPLPALEPELIVDDFRAVPAAINTLRSAWERVT</sequence>
<reference evidence="12" key="1">
    <citation type="submission" date="2023-08" db="EMBL/GenBank/DDBJ databases">
        <title>Rhodospirillaceae gen. nov., a novel taxon isolated from the Yangtze River Yuezi River estuary sludge.</title>
        <authorList>
            <person name="Ruan L."/>
        </authorList>
    </citation>
    <scope>NUCLEOTIDE SEQUENCE [LARGE SCALE GENOMIC DNA]</scope>
    <source>
        <strain evidence="12">R-7</strain>
    </source>
</reference>
<dbReference type="PANTHER" id="PTHR43434:SF1">
    <property type="entry name" value="PHOSPHOGLYCOLATE PHOSPHATASE"/>
    <property type="match status" value="1"/>
</dbReference>
<dbReference type="InterPro" id="IPR050155">
    <property type="entry name" value="HAD-like_hydrolase_sf"/>
</dbReference>
<evidence type="ECO:0000256" key="4">
    <source>
        <dbReference type="ARBA" id="ARBA00006171"/>
    </source>
</evidence>
<feature type="binding site" evidence="10">
    <location>
        <position position="19"/>
    </location>
    <ligand>
        <name>Mg(2+)</name>
        <dbReference type="ChEBI" id="CHEBI:18420"/>
    </ligand>
</feature>
<feature type="active site" description="Nucleophile" evidence="10">
    <location>
        <position position="17"/>
    </location>
</feature>
<evidence type="ECO:0000256" key="2">
    <source>
        <dbReference type="ARBA" id="ARBA00001946"/>
    </source>
</evidence>
<dbReference type="Pfam" id="PF13419">
    <property type="entry name" value="HAD_2"/>
    <property type="match status" value="1"/>
</dbReference>
<dbReference type="Gene3D" id="3.40.50.1000">
    <property type="entry name" value="HAD superfamily/HAD-like"/>
    <property type="match status" value="1"/>
</dbReference>
<evidence type="ECO:0000256" key="8">
    <source>
        <dbReference type="ARBA" id="ARBA00022842"/>
    </source>
</evidence>
<gene>
    <name evidence="11" type="primary">gph</name>
    <name evidence="11" type="ORF">Q8A70_25650</name>
</gene>
<dbReference type="InterPro" id="IPR023198">
    <property type="entry name" value="PGP-like_dom2"/>
</dbReference>
<comment type="function">
    <text evidence="10">Specifically catalyzes the dephosphorylation of 2-phosphoglycolate. Is involved in the dissimilation of the intracellular 2-phosphoglycolate formed during the DNA repair of 3'-phosphoglycolate ends, a major class of DNA lesions induced by oxidative stress.</text>
</comment>
<dbReference type="HAMAP" id="MF_00495">
    <property type="entry name" value="GPH_hydrolase_bact"/>
    <property type="match status" value="1"/>
</dbReference>
<dbReference type="NCBIfam" id="TIGR01509">
    <property type="entry name" value="HAD-SF-IA-v3"/>
    <property type="match status" value="1"/>
</dbReference>
<feature type="binding site" evidence="10">
    <location>
        <position position="17"/>
    </location>
    <ligand>
        <name>Mg(2+)</name>
        <dbReference type="ChEBI" id="CHEBI:18420"/>
    </ligand>
</feature>
<dbReference type="RefSeq" id="WP_379961131.1">
    <property type="nucleotide sequence ID" value="NZ_JAUYVI010000009.1"/>
</dbReference>
<keyword evidence="7 10" id="KW-0378">Hydrolase</keyword>
<evidence type="ECO:0000256" key="5">
    <source>
        <dbReference type="ARBA" id="ARBA00013078"/>
    </source>
</evidence>
<dbReference type="Gene3D" id="1.10.150.240">
    <property type="entry name" value="Putative phosphatase, domain 2"/>
    <property type="match status" value="1"/>
</dbReference>
<proteinExistence type="inferred from homology"/>
<name>A0ABU0YV75_9PROT</name>
<evidence type="ECO:0000256" key="3">
    <source>
        <dbReference type="ARBA" id="ARBA00004818"/>
    </source>
</evidence>
<dbReference type="SUPFAM" id="SSF56784">
    <property type="entry name" value="HAD-like"/>
    <property type="match status" value="1"/>
</dbReference>
<comment type="cofactor">
    <cofactor evidence="2 10">
        <name>Mg(2+)</name>
        <dbReference type="ChEBI" id="CHEBI:18420"/>
    </cofactor>
</comment>
<dbReference type="InterPro" id="IPR006439">
    <property type="entry name" value="HAD-SF_hydro_IA"/>
</dbReference>
<dbReference type="InterPro" id="IPR023214">
    <property type="entry name" value="HAD_sf"/>
</dbReference>
<keyword evidence="12" id="KW-1185">Reference proteome</keyword>
<dbReference type="GO" id="GO:0008967">
    <property type="term" value="F:phosphoglycolate phosphatase activity"/>
    <property type="evidence" value="ECO:0007669"/>
    <property type="project" value="UniProtKB-EC"/>
</dbReference>
<dbReference type="PRINTS" id="PR00413">
    <property type="entry name" value="HADHALOGNASE"/>
</dbReference>
<dbReference type="NCBIfam" id="TIGR01449">
    <property type="entry name" value="PGP_bact"/>
    <property type="match status" value="1"/>
</dbReference>
<evidence type="ECO:0000256" key="10">
    <source>
        <dbReference type="HAMAP-Rule" id="MF_00495"/>
    </source>
</evidence>
<dbReference type="SFLD" id="SFLDG01135">
    <property type="entry name" value="C1.5.6:_HAD__Beta-PGM__Phospha"/>
    <property type="match status" value="1"/>
</dbReference>
<evidence type="ECO:0000256" key="1">
    <source>
        <dbReference type="ARBA" id="ARBA00000830"/>
    </source>
</evidence>
<keyword evidence="6 10" id="KW-0479">Metal-binding</keyword>
<dbReference type="Proteomes" id="UP001230156">
    <property type="component" value="Unassembled WGS sequence"/>
</dbReference>
<evidence type="ECO:0000256" key="7">
    <source>
        <dbReference type="ARBA" id="ARBA00022801"/>
    </source>
</evidence>
<comment type="similarity">
    <text evidence="4 10">Belongs to the HAD-like hydrolase superfamily. CbbY/CbbZ/Gph/YieH family.</text>
</comment>
<dbReference type="SFLD" id="SFLDS00003">
    <property type="entry name" value="Haloacid_Dehalogenase"/>
    <property type="match status" value="1"/>
</dbReference>
<evidence type="ECO:0000313" key="12">
    <source>
        <dbReference type="Proteomes" id="UP001230156"/>
    </source>
</evidence>
<accession>A0ABU0YV75</accession>
<comment type="catalytic activity">
    <reaction evidence="1 10">
        <text>2-phosphoglycolate + H2O = glycolate + phosphate</text>
        <dbReference type="Rhea" id="RHEA:14369"/>
        <dbReference type="ChEBI" id="CHEBI:15377"/>
        <dbReference type="ChEBI" id="CHEBI:29805"/>
        <dbReference type="ChEBI" id="CHEBI:43474"/>
        <dbReference type="ChEBI" id="CHEBI:58033"/>
        <dbReference type="EC" id="3.1.3.18"/>
    </reaction>
</comment>
<organism evidence="11 12">
    <name type="scientific">Dongia sedimenti</name>
    <dbReference type="NCBI Taxonomy" id="3064282"/>
    <lineage>
        <taxon>Bacteria</taxon>
        <taxon>Pseudomonadati</taxon>
        <taxon>Pseudomonadota</taxon>
        <taxon>Alphaproteobacteria</taxon>
        <taxon>Rhodospirillales</taxon>
        <taxon>Dongiaceae</taxon>
        <taxon>Dongia</taxon>
    </lineage>
</organism>
<evidence type="ECO:0000256" key="9">
    <source>
        <dbReference type="ARBA" id="ARBA00023277"/>
    </source>
</evidence>
<dbReference type="InterPro" id="IPR041492">
    <property type="entry name" value="HAD_2"/>
</dbReference>
<dbReference type="InterPro" id="IPR037512">
    <property type="entry name" value="PGPase_prok"/>
</dbReference>
<protein>
    <recommendedName>
        <fullName evidence="5 10">Phosphoglycolate phosphatase</fullName>
        <shortName evidence="10">PGP</shortName>
        <shortName evidence="10">PGPase</shortName>
        <ecNumber evidence="5 10">3.1.3.18</ecNumber>
    </recommendedName>
</protein>
<dbReference type="EMBL" id="JAUYVI010000009">
    <property type="protein sequence ID" value="MDQ7251097.1"/>
    <property type="molecule type" value="Genomic_DNA"/>
</dbReference>
<dbReference type="NCBIfam" id="TIGR01549">
    <property type="entry name" value="HAD-SF-IA-v1"/>
    <property type="match status" value="1"/>
</dbReference>
<dbReference type="PANTHER" id="PTHR43434">
    <property type="entry name" value="PHOSPHOGLYCOLATE PHOSPHATASE"/>
    <property type="match status" value="1"/>
</dbReference>
<keyword evidence="9 10" id="KW-0119">Carbohydrate metabolism</keyword>
<dbReference type="EC" id="3.1.3.18" evidence="5 10"/>